<dbReference type="GO" id="GO:0000731">
    <property type="term" value="P:DNA synthesis involved in DNA repair"/>
    <property type="evidence" value="ECO:0007669"/>
    <property type="project" value="TreeGrafter"/>
</dbReference>
<dbReference type="Pfam" id="PF02463">
    <property type="entry name" value="SMC_N"/>
    <property type="match status" value="1"/>
</dbReference>
<dbReference type="InterPro" id="IPR018078">
    <property type="entry name" value="DNA-binding_RecF_CS"/>
</dbReference>
<dbReference type="PANTHER" id="PTHR32182:SF0">
    <property type="entry name" value="DNA REPLICATION AND REPAIR PROTEIN RECF"/>
    <property type="match status" value="1"/>
</dbReference>
<proteinExistence type="inferred from homology"/>
<dbReference type="PANTHER" id="PTHR32182">
    <property type="entry name" value="DNA REPLICATION AND REPAIR PROTEIN RECF"/>
    <property type="match status" value="1"/>
</dbReference>
<dbReference type="GO" id="GO:0003697">
    <property type="term" value="F:single-stranded DNA binding"/>
    <property type="evidence" value="ECO:0007669"/>
    <property type="project" value="UniProtKB-UniRule"/>
</dbReference>
<dbReference type="EMBL" id="CP043028">
    <property type="protein sequence ID" value="QFJ54189.1"/>
    <property type="molecule type" value="Genomic_DNA"/>
</dbReference>
<dbReference type="CDD" id="cd03242">
    <property type="entry name" value="ABC_RecF"/>
    <property type="match status" value="1"/>
</dbReference>
<dbReference type="OrthoDB" id="9803889at2"/>
<reference evidence="16" key="1">
    <citation type="submission" date="2019-08" db="EMBL/GenBank/DDBJ databases">
        <title>Complete Genome Sequence of the Polysaccharide-Degrading Rumen Bacterium Pseudobutyrivibrio xylanivorans MA3014.</title>
        <authorList>
            <person name="Palevich N."/>
            <person name="Maclean P.H."/>
            <person name="Kelly W.J."/>
            <person name="Leahy S.C."/>
            <person name="Rakonjac J."/>
            <person name="Attwood G.T."/>
        </authorList>
    </citation>
    <scope>NUCLEOTIDE SEQUENCE [LARGE SCALE GENOMIC DNA]</scope>
    <source>
        <strain evidence="16">MA3014</strain>
    </source>
</reference>
<evidence type="ECO:0000256" key="7">
    <source>
        <dbReference type="ARBA" id="ARBA00022763"/>
    </source>
</evidence>
<keyword evidence="11 12" id="KW-0742">SOS response</keyword>
<dbReference type="RefSeq" id="WP_151622684.1">
    <property type="nucleotide sequence ID" value="NZ_CP043028.1"/>
</dbReference>
<name>A0A5P6VR77_PSEXY</name>
<dbReference type="SUPFAM" id="SSF52540">
    <property type="entry name" value="P-loop containing nucleoside triphosphate hydrolases"/>
    <property type="match status" value="1"/>
</dbReference>
<organism evidence="15 16">
    <name type="scientific">Pseudobutyrivibrio xylanivorans</name>
    <dbReference type="NCBI Taxonomy" id="185007"/>
    <lineage>
        <taxon>Bacteria</taxon>
        <taxon>Bacillati</taxon>
        <taxon>Bacillota</taxon>
        <taxon>Clostridia</taxon>
        <taxon>Lachnospirales</taxon>
        <taxon>Lachnospiraceae</taxon>
        <taxon>Pseudobutyrivibrio</taxon>
    </lineage>
</organism>
<dbReference type="KEGG" id="pxv:FXF36_04530"/>
<dbReference type="InterPro" id="IPR003395">
    <property type="entry name" value="RecF/RecN/SMC_N"/>
</dbReference>
<evidence type="ECO:0000313" key="16">
    <source>
        <dbReference type="Proteomes" id="UP000327030"/>
    </source>
</evidence>
<evidence type="ECO:0000256" key="5">
    <source>
        <dbReference type="ARBA" id="ARBA00022705"/>
    </source>
</evidence>
<evidence type="ECO:0000256" key="6">
    <source>
        <dbReference type="ARBA" id="ARBA00022741"/>
    </source>
</evidence>
<dbReference type="InterPro" id="IPR042174">
    <property type="entry name" value="RecF_2"/>
</dbReference>
<dbReference type="NCBIfam" id="TIGR00611">
    <property type="entry name" value="recf"/>
    <property type="match status" value="1"/>
</dbReference>
<evidence type="ECO:0000256" key="4">
    <source>
        <dbReference type="ARBA" id="ARBA00022490"/>
    </source>
</evidence>
<comment type="function">
    <text evidence="12 13">The RecF protein is involved in DNA metabolism; it is required for DNA replication and normal SOS inducibility. RecF binds preferentially to single-stranded, linear DNA. It also seems to bind ATP.</text>
</comment>
<evidence type="ECO:0000259" key="14">
    <source>
        <dbReference type="Pfam" id="PF02463"/>
    </source>
</evidence>
<dbReference type="GO" id="GO:0006260">
    <property type="term" value="P:DNA replication"/>
    <property type="evidence" value="ECO:0007669"/>
    <property type="project" value="UniProtKB-UniRule"/>
</dbReference>
<dbReference type="AlphaFoldDB" id="A0A5P6VR77"/>
<dbReference type="HAMAP" id="MF_00365">
    <property type="entry name" value="RecF"/>
    <property type="match status" value="1"/>
</dbReference>
<dbReference type="GO" id="GO:0006302">
    <property type="term" value="P:double-strand break repair"/>
    <property type="evidence" value="ECO:0007669"/>
    <property type="project" value="TreeGrafter"/>
</dbReference>
<dbReference type="Gene3D" id="3.40.50.300">
    <property type="entry name" value="P-loop containing nucleotide triphosphate hydrolases"/>
    <property type="match status" value="1"/>
</dbReference>
<dbReference type="InterPro" id="IPR027417">
    <property type="entry name" value="P-loop_NTPase"/>
</dbReference>
<accession>A0A5P6VR77</accession>
<evidence type="ECO:0000256" key="2">
    <source>
        <dbReference type="ARBA" id="ARBA00008016"/>
    </source>
</evidence>
<dbReference type="GO" id="GO:0005524">
    <property type="term" value="F:ATP binding"/>
    <property type="evidence" value="ECO:0007669"/>
    <property type="project" value="UniProtKB-UniRule"/>
</dbReference>
<dbReference type="PROSITE" id="PS00618">
    <property type="entry name" value="RECF_2"/>
    <property type="match status" value="1"/>
</dbReference>
<dbReference type="Gene3D" id="1.20.1050.90">
    <property type="entry name" value="RecF/RecN/SMC, N-terminal domain"/>
    <property type="match status" value="1"/>
</dbReference>
<feature type="domain" description="RecF/RecN/SMC N-terminal" evidence="14">
    <location>
        <begin position="3"/>
        <end position="355"/>
    </location>
</feature>
<evidence type="ECO:0000256" key="8">
    <source>
        <dbReference type="ARBA" id="ARBA00022840"/>
    </source>
</evidence>
<evidence type="ECO:0000313" key="15">
    <source>
        <dbReference type="EMBL" id="QFJ54189.1"/>
    </source>
</evidence>
<sequence length="369" mass="42646">MIIKSIELENFRNYDSLSINFDEHTTILFGNNAQGKTNILEAAYISGTTKSHKGSRDKEIIKFDKNESHIKTIISKNNRDYQIDIHLKKNKSKGIAINRVPIKKAAELFGLINIIFFSPEDLNIIKNGPAERRKFMDAELCQIDKIYLSDLTNYNKALNQRNALLKEMIYKPELKETLTIWDEQLINYGKKIITRRQQFIDDINIIVKDIHSKITSGKENIDVSYDPNIEDIFFLDELVKNKEKDMRFCQTSVGPHRDDIKITVDGIDIRKFGSQGQQRTCALSLKLSEIRLVENTINDKPILLLDDVLSELDKNRQSDLLDNLLDTQTIITCTGIDEFVRNRFRLNTVYKVTNGSIELITEELDEQRS</sequence>
<evidence type="ECO:0000256" key="3">
    <source>
        <dbReference type="ARBA" id="ARBA00020170"/>
    </source>
</evidence>
<keyword evidence="9 12" id="KW-0238">DNA-binding</keyword>
<evidence type="ECO:0000256" key="9">
    <source>
        <dbReference type="ARBA" id="ARBA00023125"/>
    </source>
</evidence>
<keyword evidence="6 12" id="KW-0547">Nucleotide-binding</keyword>
<keyword evidence="4 12" id="KW-0963">Cytoplasm</keyword>
<dbReference type="Proteomes" id="UP000327030">
    <property type="component" value="Chromosome 1"/>
</dbReference>
<evidence type="ECO:0000256" key="1">
    <source>
        <dbReference type="ARBA" id="ARBA00004496"/>
    </source>
</evidence>
<dbReference type="GO" id="GO:0009432">
    <property type="term" value="P:SOS response"/>
    <property type="evidence" value="ECO:0007669"/>
    <property type="project" value="UniProtKB-UniRule"/>
</dbReference>
<feature type="binding site" evidence="12">
    <location>
        <begin position="30"/>
        <end position="37"/>
    </location>
    <ligand>
        <name>ATP</name>
        <dbReference type="ChEBI" id="CHEBI:30616"/>
    </ligand>
</feature>
<evidence type="ECO:0000256" key="12">
    <source>
        <dbReference type="HAMAP-Rule" id="MF_00365"/>
    </source>
</evidence>
<gene>
    <name evidence="12 15" type="primary">recF</name>
    <name evidence="15" type="ORF">FXF36_04530</name>
</gene>
<comment type="subcellular location">
    <subcellularLocation>
        <location evidence="1 12 13">Cytoplasm</location>
    </subcellularLocation>
</comment>
<dbReference type="InterPro" id="IPR001238">
    <property type="entry name" value="DNA-binding_RecF"/>
</dbReference>
<keyword evidence="5 12" id="KW-0235">DNA replication</keyword>
<evidence type="ECO:0000256" key="13">
    <source>
        <dbReference type="RuleBase" id="RU000578"/>
    </source>
</evidence>
<keyword evidence="7 12" id="KW-0227">DNA damage</keyword>
<evidence type="ECO:0000256" key="11">
    <source>
        <dbReference type="ARBA" id="ARBA00023236"/>
    </source>
</evidence>
<dbReference type="GO" id="GO:0005737">
    <property type="term" value="C:cytoplasm"/>
    <property type="evidence" value="ECO:0007669"/>
    <property type="project" value="UniProtKB-SubCell"/>
</dbReference>
<keyword evidence="10 12" id="KW-0234">DNA repair</keyword>
<evidence type="ECO:0000256" key="10">
    <source>
        <dbReference type="ARBA" id="ARBA00023204"/>
    </source>
</evidence>
<protein>
    <recommendedName>
        <fullName evidence="3 12">DNA replication and repair protein RecF</fullName>
    </recommendedName>
</protein>
<comment type="similarity">
    <text evidence="2 12 13">Belongs to the RecF family.</text>
</comment>
<keyword evidence="8 12" id="KW-0067">ATP-binding</keyword>